<reference evidence="2" key="1">
    <citation type="journal article" date="2020" name="Nature">
        <title>Giant virus diversity and host interactions through global metagenomics.</title>
        <authorList>
            <person name="Schulz F."/>
            <person name="Roux S."/>
            <person name="Paez-Espino D."/>
            <person name="Jungbluth S."/>
            <person name="Walsh D.A."/>
            <person name="Denef V.J."/>
            <person name="McMahon K.D."/>
            <person name="Konstantinidis K.T."/>
            <person name="Eloe-Fadrosh E.A."/>
            <person name="Kyrpides N.C."/>
            <person name="Woyke T."/>
        </authorList>
    </citation>
    <scope>NUCLEOTIDE SEQUENCE</scope>
    <source>
        <strain evidence="2">GVMAG-M-3300023179-92</strain>
    </source>
</reference>
<feature type="compositionally biased region" description="Acidic residues" evidence="1">
    <location>
        <begin position="167"/>
        <end position="181"/>
    </location>
</feature>
<sequence>MSISVIRYSEKAIAVFGNTKPYYGNLNQLGGGKWAEHITNKDTGAKGGWIFYNAKEKELKDLVDKINKKQVDPIGKDDVVQEEEKKTLTKSNESKSLIKTKSNDFEFTKEMYLAMKSEIERLTNDVAVLMSYIEKKPDLTTPVKKNITVKVPQAPLKKPVQKREESPGEEESEEESEEDEEQARMPKKSFLF</sequence>
<dbReference type="AlphaFoldDB" id="A0A6C0HE24"/>
<feature type="region of interest" description="Disordered" evidence="1">
    <location>
        <begin position="144"/>
        <end position="192"/>
    </location>
</feature>
<organism evidence="2">
    <name type="scientific">viral metagenome</name>
    <dbReference type="NCBI Taxonomy" id="1070528"/>
    <lineage>
        <taxon>unclassified sequences</taxon>
        <taxon>metagenomes</taxon>
        <taxon>organismal metagenomes</taxon>
    </lineage>
</organism>
<dbReference type="EMBL" id="MN739935">
    <property type="protein sequence ID" value="QHT78684.1"/>
    <property type="molecule type" value="Genomic_DNA"/>
</dbReference>
<name>A0A6C0HE24_9ZZZZ</name>
<proteinExistence type="predicted"/>
<accession>A0A6C0HE24</accession>
<protein>
    <submittedName>
        <fullName evidence="2">Uncharacterized protein</fullName>
    </submittedName>
</protein>
<evidence type="ECO:0000256" key="1">
    <source>
        <dbReference type="SAM" id="MobiDB-lite"/>
    </source>
</evidence>
<evidence type="ECO:0000313" key="2">
    <source>
        <dbReference type="EMBL" id="QHT78684.1"/>
    </source>
</evidence>